<evidence type="ECO:0000313" key="3">
    <source>
        <dbReference type="Proteomes" id="UP000051574"/>
    </source>
</evidence>
<feature type="non-terminal residue" evidence="2">
    <location>
        <position position="1"/>
    </location>
</feature>
<dbReference type="Proteomes" id="UP000051574">
    <property type="component" value="Unassembled WGS sequence"/>
</dbReference>
<reference evidence="2 3" key="1">
    <citation type="submission" date="2015-09" db="EMBL/GenBank/DDBJ databases">
        <title>Draft genome of the scarab beetle Oryctes borbonicus.</title>
        <authorList>
            <person name="Meyer J.M."/>
            <person name="Markov G.V."/>
            <person name="Baskaran P."/>
            <person name="Herrmann M."/>
            <person name="Sommer R.J."/>
            <person name="Roedelsperger C."/>
        </authorList>
    </citation>
    <scope>NUCLEOTIDE SEQUENCE [LARGE SCALE GENOMIC DNA]</scope>
    <source>
        <strain evidence="2">OB123</strain>
        <tissue evidence="2">Whole animal</tissue>
    </source>
</reference>
<feature type="region of interest" description="Disordered" evidence="1">
    <location>
        <begin position="90"/>
        <end position="137"/>
    </location>
</feature>
<proteinExistence type="predicted"/>
<organism evidence="2 3">
    <name type="scientific">Oryctes borbonicus</name>
    <dbReference type="NCBI Taxonomy" id="1629725"/>
    <lineage>
        <taxon>Eukaryota</taxon>
        <taxon>Metazoa</taxon>
        <taxon>Ecdysozoa</taxon>
        <taxon>Arthropoda</taxon>
        <taxon>Hexapoda</taxon>
        <taxon>Insecta</taxon>
        <taxon>Pterygota</taxon>
        <taxon>Neoptera</taxon>
        <taxon>Endopterygota</taxon>
        <taxon>Coleoptera</taxon>
        <taxon>Polyphaga</taxon>
        <taxon>Scarabaeiformia</taxon>
        <taxon>Scarabaeidae</taxon>
        <taxon>Dynastinae</taxon>
        <taxon>Oryctes</taxon>
    </lineage>
</organism>
<accession>A0A0T6BGU3</accession>
<evidence type="ECO:0000313" key="2">
    <source>
        <dbReference type="EMBL" id="KRT86556.1"/>
    </source>
</evidence>
<evidence type="ECO:0000256" key="1">
    <source>
        <dbReference type="SAM" id="MobiDB-lite"/>
    </source>
</evidence>
<protein>
    <submittedName>
        <fullName evidence="2">Uncharacterized protein</fullName>
    </submittedName>
</protein>
<dbReference type="AlphaFoldDB" id="A0A0T6BGU3"/>
<dbReference type="OrthoDB" id="297496at2759"/>
<feature type="compositionally biased region" description="Basic and acidic residues" evidence="1">
    <location>
        <begin position="92"/>
        <end position="101"/>
    </location>
</feature>
<feature type="compositionally biased region" description="Low complexity" evidence="1">
    <location>
        <begin position="9"/>
        <end position="20"/>
    </location>
</feature>
<sequence length="137" mass="15533">RYHDEMPKLRTPQPRSSQRSRLSDGTIPAIKTLSAPTKQNLHGGSLDRRRMAKTLDATIDPLVLAKTPVFCNKYVVEPTDMMVINHVTPPNRFERHSDRPAKQLASPVHTRRAISMPRTHYLEPPRDPSPTYTEVGS</sequence>
<name>A0A0T6BGU3_9SCAR</name>
<dbReference type="EMBL" id="LJIG01000384">
    <property type="protein sequence ID" value="KRT86556.1"/>
    <property type="molecule type" value="Genomic_DNA"/>
</dbReference>
<comment type="caution">
    <text evidence="2">The sequence shown here is derived from an EMBL/GenBank/DDBJ whole genome shotgun (WGS) entry which is preliminary data.</text>
</comment>
<keyword evidence="3" id="KW-1185">Reference proteome</keyword>
<gene>
    <name evidence="2" type="ORF">AMK59_965</name>
</gene>
<feature type="region of interest" description="Disordered" evidence="1">
    <location>
        <begin position="1"/>
        <end position="47"/>
    </location>
</feature>
<feature type="non-terminal residue" evidence="2">
    <location>
        <position position="137"/>
    </location>
</feature>